<sequence>MPIVYIPPTNGPFFKVENPIFESKRARKIWLPLLLILGAVTVGGIFISNCFL</sequence>
<dbReference type="EMBL" id="DWXZ01000064">
    <property type="protein sequence ID" value="HJB37125.1"/>
    <property type="molecule type" value="Genomic_DNA"/>
</dbReference>
<reference evidence="2" key="1">
    <citation type="journal article" date="2021" name="PeerJ">
        <title>Extensive microbial diversity within the chicken gut microbiome revealed by metagenomics and culture.</title>
        <authorList>
            <person name="Gilroy R."/>
            <person name="Ravi A."/>
            <person name="Getino M."/>
            <person name="Pursley I."/>
            <person name="Horton D.L."/>
            <person name="Alikhan N.F."/>
            <person name="Baker D."/>
            <person name="Gharbi K."/>
            <person name="Hall N."/>
            <person name="Watson M."/>
            <person name="Adriaenssens E.M."/>
            <person name="Foster-Nyarko E."/>
            <person name="Jarju S."/>
            <person name="Secka A."/>
            <person name="Antonio M."/>
            <person name="Oren A."/>
            <person name="Chaudhuri R.R."/>
            <person name="La Ragione R."/>
            <person name="Hildebrand F."/>
            <person name="Pallen M.J."/>
        </authorList>
    </citation>
    <scope>NUCLEOTIDE SEQUENCE</scope>
    <source>
        <strain evidence="2">ChiBcolR8-3208</strain>
    </source>
</reference>
<organism evidence="2 3">
    <name type="scientific">Candidatus Acutalibacter ornithocaccae</name>
    <dbReference type="NCBI Taxonomy" id="2838416"/>
    <lineage>
        <taxon>Bacteria</taxon>
        <taxon>Bacillati</taxon>
        <taxon>Bacillota</taxon>
        <taxon>Clostridia</taxon>
        <taxon>Eubacteriales</taxon>
        <taxon>Acutalibacteraceae</taxon>
        <taxon>Acutalibacter</taxon>
    </lineage>
</organism>
<name>A0A9D2LWP3_9FIRM</name>
<comment type="caution">
    <text evidence="2">The sequence shown here is derived from an EMBL/GenBank/DDBJ whole genome shotgun (WGS) entry which is preliminary data.</text>
</comment>
<feature type="transmembrane region" description="Helical" evidence="1">
    <location>
        <begin position="29"/>
        <end position="47"/>
    </location>
</feature>
<keyword evidence="1" id="KW-1133">Transmembrane helix</keyword>
<protein>
    <submittedName>
        <fullName evidence="2">Uncharacterized protein</fullName>
    </submittedName>
</protein>
<keyword evidence="1" id="KW-0472">Membrane</keyword>
<evidence type="ECO:0000256" key="1">
    <source>
        <dbReference type="SAM" id="Phobius"/>
    </source>
</evidence>
<dbReference type="Proteomes" id="UP000824214">
    <property type="component" value="Unassembled WGS sequence"/>
</dbReference>
<reference evidence="2" key="2">
    <citation type="submission" date="2021-04" db="EMBL/GenBank/DDBJ databases">
        <authorList>
            <person name="Gilroy R."/>
        </authorList>
    </citation>
    <scope>NUCLEOTIDE SEQUENCE</scope>
    <source>
        <strain evidence="2">ChiBcolR8-3208</strain>
    </source>
</reference>
<proteinExistence type="predicted"/>
<dbReference type="AlphaFoldDB" id="A0A9D2LWP3"/>
<evidence type="ECO:0000313" key="2">
    <source>
        <dbReference type="EMBL" id="HJB37125.1"/>
    </source>
</evidence>
<evidence type="ECO:0000313" key="3">
    <source>
        <dbReference type="Proteomes" id="UP000824214"/>
    </source>
</evidence>
<gene>
    <name evidence="2" type="ORF">H9942_03550</name>
</gene>
<accession>A0A9D2LWP3</accession>
<keyword evidence="1" id="KW-0812">Transmembrane</keyword>